<organism evidence="1 2">
    <name type="scientific">Neocallimastix californiae</name>
    <dbReference type="NCBI Taxonomy" id="1754190"/>
    <lineage>
        <taxon>Eukaryota</taxon>
        <taxon>Fungi</taxon>
        <taxon>Fungi incertae sedis</taxon>
        <taxon>Chytridiomycota</taxon>
        <taxon>Chytridiomycota incertae sedis</taxon>
        <taxon>Neocallimastigomycetes</taxon>
        <taxon>Neocallimastigales</taxon>
        <taxon>Neocallimastigaceae</taxon>
        <taxon>Neocallimastix</taxon>
    </lineage>
</organism>
<gene>
    <name evidence="1" type="ORF">LY90DRAFT_520237</name>
</gene>
<dbReference type="OrthoDB" id="10444428at2759"/>
<keyword evidence="2" id="KW-1185">Reference proteome</keyword>
<name>A0A1Y1YDV2_9FUNG</name>
<accession>A0A1Y1YDV2</accession>
<dbReference type="EMBL" id="MCOG01000631">
    <property type="protein sequence ID" value="ORX96125.1"/>
    <property type="molecule type" value="Genomic_DNA"/>
</dbReference>
<comment type="caution">
    <text evidence="1">The sequence shown here is derived from an EMBL/GenBank/DDBJ whole genome shotgun (WGS) entry which is preliminary data.</text>
</comment>
<sequence>MEYIKVSYRYLISAKVLDQLEEFEIQPSYERLCRSLHSCAKTTQQMKLLWRTILNIVGTSPDNISTLFVSKVWKDLCNDKKYSHICHYEEELIDNIEKTKVIEKNTHNNNLLSPTDSIISFSYNTDNNNIIKNVETQNNIPIIITTTAATNTNSISQYLPSPNIDQCQKQVQYVQSYVTIPNLAQNSIIYYY</sequence>
<proteinExistence type="predicted"/>
<evidence type="ECO:0000313" key="2">
    <source>
        <dbReference type="Proteomes" id="UP000193920"/>
    </source>
</evidence>
<dbReference type="AlphaFoldDB" id="A0A1Y1YDV2"/>
<evidence type="ECO:0000313" key="1">
    <source>
        <dbReference type="EMBL" id="ORX96125.1"/>
    </source>
</evidence>
<dbReference type="Proteomes" id="UP000193920">
    <property type="component" value="Unassembled WGS sequence"/>
</dbReference>
<protein>
    <submittedName>
        <fullName evidence="1">Uncharacterized protein</fullName>
    </submittedName>
</protein>
<reference evidence="1 2" key="1">
    <citation type="submission" date="2016-08" db="EMBL/GenBank/DDBJ databases">
        <title>A Parts List for Fungal Cellulosomes Revealed by Comparative Genomics.</title>
        <authorList>
            <consortium name="DOE Joint Genome Institute"/>
            <person name="Haitjema C.H."/>
            <person name="Gilmore S.P."/>
            <person name="Henske J.K."/>
            <person name="Solomon K.V."/>
            <person name="De Groot R."/>
            <person name="Kuo A."/>
            <person name="Mondo S.J."/>
            <person name="Salamov A.A."/>
            <person name="Labutti K."/>
            <person name="Zhao Z."/>
            <person name="Chiniquy J."/>
            <person name="Barry K."/>
            <person name="Brewer H.M."/>
            <person name="Purvine S.O."/>
            <person name="Wright A.T."/>
            <person name="Boxma B."/>
            <person name="Van Alen T."/>
            <person name="Hackstein J.H."/>
            <person name="Baker S.E."/>
            <person name="Grigoriev I.V."/>
            <person name="O'Malley M.A."/>
        </authorList>
    </citation>
    <scope>NUCLEOTIDE SEQUENCE [LARGE SCALE GENOMIC DNA]</scope>
    <source>
        <strain evidence="1 2">G1</strain>
    </source>
</reference>